<proteinExistence type="predicted"/>
<dbReference type="InterPro" id="IPR001387">
    <property type="entry name" value="Cro/C1-type_HTH"/>
</dbReference>
<keyword evidence="1" id="KW-0238">DNA-binding</keyword>
<dbReference type="SMART" id="SM00530">
    <property type="entry name" value="HTH_XRE"/>
    <property type="match status" value="1"/>
</dbReference>
<sequence length="182" mass="20930">MISANEIVSRNIKRIRQERNLTLDDLARLSGVSKSMLSEIERCAKSPTISMLEKICTGIHIPLAQLTYMETPDVSVIRKSNSKHYSTSKGFDTYNLFEFDPDKKFEMMRHVIAPHSERLSEYHEAGIREYIICTQGVLAIQVGEKSFELEEGEAIQFLANCNHKYANPTNEETHILMLMFRE</sequence>
<dbReference type="GeneID" id="69570626"/>
<name>A0A2N8PSF5_ENTAV</name>
<dbReference type="AlphaFoldDB" id="A0A2N8PSF5"/>
<dbReference type="Pfam" id="PF01381">
    <property type="entry name" value="HTH_3"/>
    <property type="match status" value="1"/>
</dbReference>
<evidence type="ECO:0000313" key="4">
    <source>
        <dbReference type="Proteomes" id="UP000288388"/>
    </source>
</evidence>
<dbReference type="PANTHER" id="PTHR46797:SF1">
    <property type="entry name" value="METHYLPHOSPHONATE SYNTHASE"/>
    <property type="match status" value="1"/>
</dbReference>
<organism evidence="3 4">
    <name type="scientific">Enterococcus avium</name>
    <name type="common">Streptococcus avium</name>
    <dbReference type="NCBI Taxonomy" id="33945"/>
    <lineage>
        <taxon>Bacteria</taxon>
        <taxon>Bacillati</taxon>
        <taxon>Bacillota</taxon>
        <taxon>Bacilli</taxon>
        <taxon>Lactobacillales</taxon>
        <taxon>Enterococcaceae</taxon>
        <taxon>Enterococcus</taxon>
    </lineage>
</organism>
<dbReference type="Gene3D" id="1.10.260.40">
    <property type="entry name" value="lambda repressor-like DNA-binding domains"/>
    <property type="match status" value="1"/>
</dbReference>
<dbReference type="PROSITE" id="PS50943">
    <property type="entry name" value="HTH_CROC1"/>
    <property type="match status" value="1"/>
</dbReference>
<dbReference type="PANTHER" id="PTHR46797">
    <property type="entry name" value="HTH-TYPE TRANSCRIPTIONAL REGULATOR"/>
    <property type="match status" value="1"/>
</dbReference>
<dbReference type="GO" id="GO:0003700">
    <property type="term" value="F:DNA-binding transcription factor activity"/>
    <property type="evidence" value="ECO:0007669"/>
    <property type="project" value="TreeGrafter"/>
</dbReference>
<reference evidence="3 4" key="1">
    <citation type="submission" date="2018-12" db="EMBL/GenBank/DDBJ databases">
        <title>A novel vanA-carrying plasmid in a clinical isolate of Enterococcus avium.</title>
        <authorList>
            <person name="Bernasconi O.J."/>
            <person name="Luzzaro F."/>
            <person name="Endimiani A."/>
        </authorList>
    </citation>
    <scope>NUCLEOTIDE SEQUENCE [LARGE SCALE GENOMIC DNA]</scope>
    <source>
        <strain evidence="3 4">LC0559/18</strain>
    </source>
</reference>
<dbReference type="Pfam" id="PF07883">
    <property type="entry name" value="Cupin_2"/>
    <property type="match status" value="1"/>
</dbReference>
<evidence type="ECO:0000313" key="3">
    <source>
        <dbReference type="EMBL" id="RVU93140.1"/>
    </source>
</evidence>
<dbReference type="InterPro" id="IPR050807">
    <property type="entry name" value="TransReg_Diox_bact_type"/>
</dbReference>
<protein>
    <submittedName>
        <fullName evidence="3">XRE family transcriptional regulator</fullName>
    </submittedName>
</protein>
<evidence type="ECO:0000259" key="2">
    <source>
        <dbReference type="PROSITE" id="PS50943"/>
    </source>
</evidence>
<gene>
    <name evidence="3" type="ORF">EK398_22160</name>
</gene>
<dbReference type="InterPro" id="IPR014710">
    <property type="entry name" value="RmlC-like_jellyroll"/>
</dbReference>
<comment type="caution">
    <text evidence="3">The sequence shown here is derived from an EMBL/GenBank/DDBJ whole genome shotgun (WGS) entry which is preliminary data.</text>
</comment>
<evidence type="ECO:0000256" key="1">
    <source>
        <dbReference type="ARBA" id="ARBA00023125"/>
    </source>
</evidence>
<dbReference type="Proteomes" id="UP000288388">
    <property type="component" value="Unassembled WGS sequence"/>
</dbReference>
<dbReference type="Gene3D" id="2.60.120.10">
    <property type="entry name" value="Jelly Rolls"/>
    <property type="match status" value="1"/>
</dbReference>
<dbReference type="GO" id="GO:0005829">
    <property type="term" value="C:cytosol"/>
    <property type="evidence" value="ECO:0007669"/>
    <property type="project" value="TreeGrafter"/>
</dbReference>
<dbReference type="GO" id="GO:0003677">
    <property type="term" value="F:DNA binding"/>
    <property type="evidence" value="ECO:0007669"/>
    <property type="project" value="UniProtKB-KW"/>
</dbReference>
<dbReference type="InterPro" id="IPR013096">
    <property type="entry name" value="Cupin_2"/>
</dbReference>
<dbReference type="SUPFAM" id="SSF51182">
    <property type="entry name" value="RmlC-like cupins"/>
    <property type="match status" value="1"/>
</dbReference>
<dbReference type="CDD" id="cd02209">
    <property type="entry name" value="cupin_XRE_C"/>
    <property type="match status" value="1"/>
</dbReference>
<dbReference type="InterPro" id="IPR010982">
    <property type="entry name" value="Lambda_DNA-bd_dom_sf"/>
</dbReference>
<dbReference type="CDD" id="cd00093">
    <property type="entry name" value="HTH_XRE"/>
    <property type="match status" value="1"/>
</dbReference>
<dbReference type="RefSeq" id="WP_016178606.1">
    <property type="nucleotide sequence ID" value="NZ_CAAKOC010000211.1"/>
</dbReference>
<feature type="domain" description="HTH cro/C1-type" evidence="2">
    <location>
        <begin position="12"/>
        <end position="66"/>
    </location>
</feature>
<dbReference type="SUPFAM" id="SSF47413">
    <property type="entry name" value="lambda repressor-like DNA-binding domains"/>
    <property type="match status" value="1"/>
</dbReference>
<dbReference type="InterPro" id="IPR011051">
    <property type="entry name" value="RmlC_Cupin_sf"/>
</dbReference>
<dbReference type="EMBL" id="RYZS01000002">
    <property type="protein sequence ID" value="RVU93140.1"/>
    <property type="molecule type" value="Genomic_DNA"/>
</dbReference>
<accession>A0A2N8PSF5</accession>